<dbReference type="Proteomes" id="UP000293142">
    <property type="component" value="Unassembled WGS sequence"/>
</dbReference>
<evidence type="ECO:0000313" key="1">
    <source>
        <dbReference type="EMBL" id="TBL81683.1"/>
    </source>
</evidence>
<comment type="caution">
    <text evidence="1">The sequence shown here is derived from an EMBL/GenBank/DDBJ whole genome shotgun (WGS) entry which is preliminary data.</text>
</comment>
<evidence type="ECO:0000313" key="2">
    <source>
        <dbReference type="Proteomes" id="UP000293142"/>
    </source>
</evidence>
<keyword evidence="2" id="KW-1185">Reference proteome</keyword>
<dbReference type="EMBL" id="SIRE01000002">
    <property type="protein sequence ID" value="TBL81683.1"/>
    <property type="molecule type" value="Genomic_DNA"/>
</dbReference>
<dbReference type="RefSeq" id="WP_131011470.1">
    <property type="nucleotide sequence ID" value="NZ_SIRE01000002.1"/>
</dbReference>
<sequence length="116" mass="13424">MPKFILFSKQQNDYKLAKDRFDKSNKDFEKKLATVKLLGTPTQEKVEELLEQTGLHTALNELSAAENALIEWSHEMIKDQSDYVNNKEVIDTMYANIHRDPQTRAKLIQAAMKITK</sequence>
<gene>
    <name evidence="1" type="ORF">EYB31_01410</name>
</gene>
<proteinExistence type="predicted"/>
<protein>
    <submittedName>
        <fullName evidence="1">Uncharacterized protein</fullName>
    </submittedName>
</protein>
<reference evidence="1 2" key="1">
    <citation type="submission" date="2019-02" db="EMBL/GenBank/DDBJ databases">
        <title>Paenibacillus sp. nov., isolated from surface-sterilized tissue of Thalictrum simplex L.</title>
        <authorList>
            <person name="Tuo L."/>
        </authorList>
    </citation>
    <scope>NUCLEOTIDE SEQUENCE [LARGE SCALE GENOMIC DNA]</scope>
    <source>
        <strain evidence="1 2">N2SHLJ1</strain>
    </source>
</reference>
<dbReference type="OrthoDB" id="2652450at2"/>
<name>A0A4Q9E0M2_9BACL</name>
<dbReference type="AlphaFoldDB" id="A0A4Q9E0M2"/>
<accession>A0A4Q9E0M2</accession>
<organism evidence="1 2">
    <name type="scientific">Paenibacillus thalictri</name>
    <dbReference type="NCBI Taxonomy" id="2527873"/>
    <lineage>
        <taxon>Bacteria</taxon>
        <taxon>Bacillati</taxon>
        <taxon>Bacillota</taxon>
        <taxon>Bacilli</taxon>
        <taxon>Bacillales</taxon>
        <taxon>Paenibacillaceae</taxon>
        <taxon>Paenibacillus</taxon>
    </lineage>
</organism>